<keyword evidence="2" id="KW-1185">Reference proteome</keyword>
<sequence>MTTPALFRTIDTAALSRRTRQRMIRNGTIIRVRRGRYVAADLPDAVVRAARLGGRLDCVSLLREVGVFVARSHGLHLQVEPHASRLPHRPKDVRAHWRGDSADPTRLGTDLVGAIVQAVRCQSPRDAVATLDSALHLGLLDEEMIGQVFAALPDRWQRLRALVDGRAESGIETLVRLMLRGIDVPFEVQVRIPGVGRVDLLVAGRLIIECDSRAFHGDVASQRRDRARDLAAAARGYVTLRLLAEDVLFRPEHTLAALRGAVSGVRRGQVDRNSGVRTPHRGVPG</sequence>
<organism evidence="1 2">
    <name type="scientific">Microbacterium ginsengisoli</name>
    <dbReference type="NCBI Taxonomy" id="400772"/>
    <lineage>
        <taxon>Bacteria</taxon>
        <taxon>Bacillati</taxon>
        <taxon>Actinomycetota</taxon>
        <taxon>Actinomycetes</taxon>
        <taxon>Micrococcales</taxon>
        <taxon>Microbacteriaceae</taxon>
        <taxon>Microbacterium</taxon>
    </lineage>
</organism>
<protein>
    <recommendedName>
        <fullName evidence="3">DUF559 domain-containing protein</fullName>
    </recommendedName>
</protein>
<dbReference type="Gene3D" id="3.40.960.10">
    <property type="entry name" value="VSR Endonuclease"/>
    <property type="match status" value="1"/>
</dbReference>
<proteinExistence type="predicted"/>
<evidence type="ECO:0000313" key="1">
    <source>
        <dbReference type="EMBL" id="KJL35551.1"/>
    </source>
</evidence>
<dbReference type="AlphaFoldDB" id="A0A0F0LVT6"/>
<evidence type="ECO:0008006" key="3">
    <source>
        <dbReference type="Google" id="ProtNLM"/>
    </source>
</evidence>
<name>A0A0F0LVT6_9MICO</name>
<evidence type="ECO:0000313" key="2">
    <source>
        <dbReference type="Proteomes" id="UP000033451"/>
    </source>
</evidence>
<dbReference type="RefSeq" id="WP_045248226.1">
    <property type="nucleotide sequence ID" value="NZ_JYIY01000078.1"/>
</dbReference>
<dbReference type="Proteomes" id="UP000033451">
    <property type="component" value="Unassembled WGS sequence"/>
</dbReference>
<gene>
    <name evidence="1" type="ORF">RR49_02310</name>
</gene>
<dbReference type="EMBL" id="JYIY01000078">
    <property type="protein sequence ID" value="KJL35551.1"/>
    <property type="molecule type" value="Genomic_DNA"/>
</dbReference>
<dbReference type="PATRIC" id="fig|400772.4.peg.2322"/>
<dbReference type="STRING" id="400772.RR49_02310"/>
<comment type="caution">
    <text evidence="1">The sequence shown here is derived from an EMBL/GenBank/DDBJ whole genome shotgun (WGS) entry which is preliminary data.</text>
</comment>
<accession>A0A0F0LVT6</accession>
<reference evidence="1 2" key="1">
    <citation type="submission" date="2015-02" db="EMBL/GenBank/DDBJ databases">
        <title>Draft genome sequences of ten Microbacterium spp. with emphasis on heavy metal contaminated environments.</title>
        <authorList>
            <person name="Corretto E."/>
        </authorList>
    </citation>
    <scope>NUCLEOTIDE SEQUENCE [LARGE SCALE GENOMIC DNA]</scope>
    <source>
        <strain evidence="1 2">DSM 18659</strain>
    </source>
</reference>